<evidence type="ECO:0000259" key="3">
    <source>
        <dbReference type="Pfam" id="PF02563"/>
    </source>
</evidence>
<evidence type="ECO:0000256" key="1">
    <source>
        <dbReference type="ARBA" id="ARBA00022729"/>
    </source>
</evidence>
<accession>A0ABW2YYV1</accession>
<dbReference type="Pfam" id="PF10531">
    <property type="entry name" value="SLBB"/>
    <property type="match status" value="1"/>
</dbReference>
<feature type="domain" description="Soluble ligand binding" evidence="4">
    <location>
        <begin position="139"/>
        <end position="190"/>
    </location>
</feature>
<reference evidence="6" key="1">
    <citation type="journal article" date="2019" name="Int. J. Syst. Evol. Microbiol.">
        <title>The Global Catalogue of Microorganisms (GCM) 10K type strain sequencing project: providing services to taxonomists for standard genome sequencing and annotation.</title>
        <authorList>
            <consortium name="The Broad Institute Genomics Platform"/>
            <consortium name="The Broad Institute Genome Sequencing Center for Infectious Disease"/>
            <person name="Wu L."/>
            <person name="Ma J."/>
        </authorList>
    </citation>
    <scope>NUCLEOTIDE SEQUENCE [LARGE SCALE GENOMIC DNA]</scope>
    <source>
        <strain evidence="6">CCUG 63418</strain>
    </source>
</reference>
<comment type="caution">
    <text evidence="5">The sequence shown here is derived from an EMBL/GenBank/DDBJ whole genome shotgun (WGS) entry which is preliminary data.</text>
</comment>
<dbReference type="PANTHER" id="PTHR33619:SF3">
    <property type="entry name" value="POLYSACCHARIDE EXPORT PROTEIN GFCE-RELATED"/>
    <property type="match status" value="1"/>
</dbReference>
<protein>
    <submittedName>
        <fullName evidence="5">Polysaccharide biosynthesis/export family protein</fullName>
    </submittedName>
</protein>
<evidence type="ECO:0000313" key="5">
    <source>
        <dbReference type="EMBL" id="MFD0750759.1"/>
    </source>
</evidence>
<sequence>MKLKFHLFSFIVITMFLGSLLSSCISGKQLAYFNNIKNDSVSTIEPTNFQTVISKNDILQIDISTPDPVTTARFNTTGTNGRTEYLVDETGVIKLPYVGAIKAEGLNKKQLADFITNALVKGEYAKEPVVSVRVINYFVTVLGEVVRPGNVPVPNERITLPEALAAAGDLTAYGRRNDVLLVREANGKRIYKHIDLNKGQMFDPDVYNLQNQDKIYVSPSRNRAASVDRTGQLVSIVASVVSLVLVVYVQFIK</sequence>
<organism evidence="5 6">
    <name type="scientific">Mucilaginibacter calamicampi</name>
    <dbReference type="NCBI Taxonomy" id="1302352"/>
    <lineage>
        <taxon>Bacteria</taxon>
        <taxon>Pseudomonadati</taxon>
        <taxon>Bacteroidota</taxon>
        <taxon>Sphingobacteriia</taxon>
        <taxon>Sphingobacteriales</taxon>
        <taxon>Sphingobacteriaceae</taxon>
        <taxon>Mucilaginibacter</taxon>
    </lineage>
</organism>
<name>A0ABW2YYV1_9SPHI</name>
<dbReference type="InterPro" id="IPR049712">
    <property type="entry name" value="Poly_export"/>
</dbReference>
<evidence type="ECO:0000313" key="6">
    <source>
        <dbReference type="Proteomes" id="UP001596958"/>
    </source>
</evidence>
<keyword evidence="2" id="KW-0472">Membrane</keyword>
<dbReference type="InterPro" id="IPR003715">
    <property type="entry name" value="Poly_export_N"/>
</dbReference>
<keyword evidence="1" id="KW-0732">Signal</keyword>
<dbReference type="PROSITE" id="PS51257">
    <property type="entry name" value="PROKAR_LIPOPROTEIN"/>
    <property type="match status" value="1"/>
</dbReference>
<dbReference type="EMBL" id="JBHTHU010000006">
    <property type="protein sequence ID" value="MFD0750759.1"/>
    <property type="molecule type" value="Genomic_DNA"/>
</dbReference>
<dbReference type="Pfam" id="PF02563">
    <property type="entry name" value="Poly_export"/>
    <property type="match status" value="1"/>
</dbReference>
<evidence type="ECO:0000256" key="2">
    <source>
        <dbReference type="SAM" id="Phobius"/>
    </source>
</evidence>
<dbReference type="RefSeq" id="WP_377100307.1">
    <property type="nucleotide sequence ID" value="NZ_JBHTHU010000006.1"/>
</dbReference>
<evidence type="ECO:0000259" key="4">
    <source>
        <dbReference type="Pfam" id="PF10531"/>
    </source>
</evidence>
<dbReference type="Gene3D" id="3.30.1950.10">
    <property type="entry name" value="wza like domain"/>
    <property type="match status" value="1"/>
</dbReference>
<keyword evidence="2" id="KW-1133">Transmembrane helix</keyword>
<keyword evidence="6" id="KW-1185">Reference proteome</keyword>
<proteinExistence type="predicted"/>
<keyword evidence="2" id="KW-0812">Transmembrane</keyword>
<feature type="transmembrane region" description="Helical" evidence="2">
    <location>
        <begin position="233"/>
        <end position="252"/>
    </location>
</feature>
<dbReference type="PANTHER" id="PTHR33619">
    <property type="entry name" value="POLYSACCHARIDE EXPORT PROTEIN GFCE-RELATED"/>
    <property type="match status" value="1"/>
</dbReference>
<gene>
    <name evidence="5" type="ORF">ACFQZS_11455</name>
</gene>
<dbReference type="Proteomes" id="UP001596958">
    <property type="component" value="Unassembled WGS sequence"/>
</dbReference>
<feature type="domain" description="Polysaccharide export protein N-terminal" evidence="3">
    <location>
        <begin position="48"/>
        <end position="134"/>
    </location>
</feature>
<dbReference type="InterPro" id="IPR019554">
    <property type="entry name" value="Soluble_ligand-bd"/>
</dbReference>